<evidence type="ECO:0000313" key="4">
    <source>
        <dbReference type="Proteomes" id="UP000596035"/>
    </source>
</evidence>
<dbReference type="AlphaFoldDB" id="A0A1Z2XV16"/>
<reference evidence="2 4" key="3">
    <citation type="submission" date="2020-11" db="EMBL/GenBank/DDBJ databases">
        <title>Closed and high quality bacterial genomes of the OMM12 community.</title>
        <authorList>
            <person name="Marbouty M."/>
            <person name="Lamy-Besnier Q."/>
            <person name="Debarbieux L."/>
            <person name="Koszul R."/>
        </authorList>
    </citation>
    <scope>NUCLEOTIDE SEQUENCE [LARGE SCALE GENOMIC DNA]</scope>
    <source>
        <strain evidence="2 4">KB18</strain>
    </source>
</reference>
<proteinExistence type="predicted"/>
<reference evidence="1" key="1">
    <citation type="journal article" date="2017" name="Genome Announc.">
        <title>High-Quality Whole-Genome Sequences of the Oligo-Mouse-Microbiota Bacterial Community.</title>
        <authorList>
            <person name="Garzetti D."/>
            <person name="Brugiroux S."/>
            <person name="Bunk B."/>
            <person name="Pukall R."/>
            <person name="McCoy K.D."/>
            <person name="Macpherson A.J."/>
            <person name="Stecher B."/>
        </authorList>
    </citation>
    <scope>NUCLEOTIDE SEQUENCE</scope>
    <source>
        <strain evidence="1">KB18</strain>
    </source>
</reference>
<evidence type="ECO:0000313" key="1">
    <source>
        <dbReference type="EMBL" id="ASB42284.1"/>
    </source>
</evidence>
<dbReference type="EMBL" id="CP065321">
    <property type="protein sequence ID" value="QQR31562.1"/>
    <property type="molecule type" value="Genomic_DNA"/>
</dbReference>
<evidence type="ECO:0000313" key="3">
    <source>
        <dbReference type="Proteomes" id="UP000196710"/>
    </source>
</evidence>
<name>A0A1Z2XV16_9FIRM</name>
<evidence type="ECO:0000313" key="2">
    <source>
        <dbReference type="EMBL" id="QQR31562.1"/>
    </source>
</evidence>
<dbReference type="EMBL" id="CP021422">
    <property type="protein sequence ID" value="ASB42284.1"/>
    <property type="molecule type" value="Genomic_DNA"/>
</dbReference>
<dbReference type="KEGG" id="amur:ADH66_17440"/>
<dbReference type="Proteomes" id="UP000596035">
    <property type="component" value="Chromosome"/>
</dbReference>
<gene>
    <name evidence="1" type="ORF">ADH66_17440</name>
    <name evidence="2" type="ORF">I5Q82_07835</name>
</gene>
<sequence length="92" mass="9998">MSSTRFPAAKVLCKVLPRLARATQGPKLLIRATVGMSTPVKSTCPRLYSATEVKSIAKSSSRITVLVTAMLYPALRFILDSLSERASVRAFI</sequence>
<protein>
    <submittedName>
        <fullName evidence="2">Uncharacterized protein</fullName>
    </submittedName>
</protein>
<reference evidence="3" key="2">
    <citation type="submission" date="2017-05" db="EMBL/GenBank/DDBJ databases">
        <title>Improved OligoMM genomes.</title>
        <authorList>
            <person name="Garzetti D."/>
        </authorList>
    </citation>
    <scope>NUCLEOTIDE SEQUENCE [LARGE SCALE GENOMIC DNA]</scope>
    <source>
        <strain evidence="3">KB18</strain>
    </source>
</reference>
<dbReference type="Proteomes" id="UP000196710">
    <property type="component" value="Chromosome"/>
</dbReference>
<dbReference type="RefSeq" id="WP_084384384.1">
    <property type="nucleotide sequence ID" value="NZ_CP021422.1"/>
</dbReference>
<organism evidence="2 4">
    <name type="scientific">Acutalibacter muris</name>
    <dbReference type="NCBI Taxonomy" id="1796620"/>
    <lineage>
        <taxon>Bacteria</taxon>
        <taxon>Bacillati</taxon>
        <taxon>Bacillota</taxon>
        <taxon>Clostridia</taxon>
        <taxon>Eubacteriales</taxon>
        <taxon>Acutalibacteraceae</taxon>
        <taxon>Acutalibacter</taxon>
    </lineage>
</organism>
<accession>A0A1Z2XV16</accession>
<keyword evidence="3" id="KW-1185">Reference proteome</keyword>